<feature type="compositionally biased region" description="Polar residues" evidence="9">
    <location>
        <begin position="676"/>
        <end position="690"/>
    </location>
</feature>
<evidence type="ECO:0000256" key="5">
    <source>
        <dbReference type="ARBA" id="ARBA00022835"/>
    </source>
</evidence>
<dbReference type="GO" id="GO:0071037">
    <property type="term" value="P:nuclear polyadenylation-dependent snRNA catabolic process"/>
    <property type="evidence" value="ECO:0007669"/>
    <property type="project" value="TreeGrafter"/>
</dbReference>
<comment type="similarity">
    <text evidence="8">Belongs to the exosome component 10/RRP6 family.</text>
</comment>
<keyword evidence="3" id="KW-0540">Nuclease</keyword>
<dbReference type="FunFam" id="3.30.420.10:FF:000059">
    <property type="entry name" value="Exosome complex exonuclease Rrp6"/>
    <property type="match status" value="1"/>
</dbReference>
<dbReference type="FunFam" id="1.10.150.80:FF:000001">
    <property type="entry name" value="Putative exosome component 10"/>
    <property type="match status" value="1"/>
</dbReference>
<dbReference type="GO" id="GO:0071038">
    <property type="term" value="P:TRAMP-dependent tRNA surveillance pathway"/>
    <property type="evidence" value="ECO:0007669"/>
    <property type="project" value="TreeGrafter"/>
</dbReference>
<dbReference type="Gene3D" id="3.30.420.10">
    <property type="entry name" value="Ribonuclease H-like superfamily/Ribonuclease H"/>
    <property type="match status" value="1"/>
</dbReference>
<reference evidence="11" key="1">
    <citation type="journal article" date="2021" name="Nat. Commun.">
        <title>Genetic determinants of endophytism in the Arabidopsis root mycobiome.</title>
        <authorList>
            <person name="Mesny F."/>
            <person name="Miyauchi S."/>
            <person name="Thiergart T."/>
            <person name="Pickel B."/>
            <person name="Atanasova L."/>
            <person name="Karlsson M."/>
            <person name="Huettel B."/>
            <person name="Barry K.W."/>
            <person name="Haridas S."/>
            <person name="Chen C."/>
            <person name="Bauer D."/>
            <person name="Andreopoulos W."/>
            <person name="Pangilinan J."/>
            <person name="LaButti K."/>
            <person name="Riley R."/>
            <person name="Lipzen A."/>
            <person name="Clum A."/>
            <person name="Drula E."/>
            <person name="Henrissat B."/>
            <person name="Kohler A."/>
            <person name="Grigoriev I.V."/>
            <person name="Martin F.M."/>
            <person name="Hacquard S."/>
        </authorList>
    </citation>
    <scope>NUCLEOTIDE SEQUENCE</scope>
    <source>
        <strain evidence="11">MPI-CAGE-CH-0243</strain>
    </source>
</reference>
<feature type="compositionally biased region" description="Basic and acidic residues" evidence="9">
    <location>
        <begin position="697"/>
        <end position="711"/>
    </location>
</feature>
<evidence type="ECO:0000256" key="3">
    <source>
        <dbReference type="ARBA" id="ARBA00022722"/>
    </source>
</evidence>
<dbReference type="InterPro" id="IPR036397">
    <property type="entry name" value="RNaseH_sf"/>
</dbReference>
<dbReference type="GO" id="GO:0071036">
    <property type="term" value="P:nuclear polyadenylation-dependent snoRNA catabolic process"/>
    <property type="evidence" value="ECO:0007669"/>
    <property type="project" value="TreeGrafter"/>
</dbReference>
<dbReference type="CDD" id="cd06147">
    <property type="entry name" value="Rrp6p_like_exo"/>
    <property type="match status" value="1"/>
</dbReference>
<dbReference type="InterPro" id="IPR002562">
    <property type="entry name" value="3'-5'_exonuclease_dom"/>
</dbReference>
<proteinExistence type="inferred from homology"/>
<feature type="compositionally biased region" description="Basic and acidic residues" evidence="9">
    <location>
        <begin position="637"/>
        <end position="648"/>
    </location>
</feature>
<dbReference type="InterPro" id="IPR049559">
    <property type="entry name" value="Rrp6p-like_exo"/>
</dbReference>
<keyword evidence="5" id="KW-0271">Exosome</keyword>
<dbReference type="GO" id="GO:0071039">
    <property type="term" value="P:nuclear polyadenylation-dependent CUT catabolic process"/>
    <property type="evidence" value="ECO:0007669"/>
    <property type="project" value="TreeGrafter"/>
</dbReference>
<gene>
    <name evidence="11" type="ORF">B0J11DRAFT_11440</name>
</gene>
<evidence type="ECO:0000313" key="11">
    <source>
        <dbReference type="EMBL" id="KAH7138281.1"/>
    </source>
</evidence>
<evidence type="ECO:0000256" key="4">
    <source>
        <dbReference type="ARBA" id="ARBA00022801"/>
    </source>
</evidence>
<dbReference type="GO" id="GO:0000467">
    <property type="term" value="P:exonucleolytic trimming to generate mature 3'-end of 5.8S rRNA from tricistronic rRNA transcript (SSU-rRNA, 5.8S rRNA, LSU-rRNA)"/>
    <property type="evidence" value="ECO:0007669"/>
    <property type="project" value="InterPro"/>
</dbReference>
<keyword evidence="7" id="KW-0539">Nucleus</keyword>
<feature type="domain" description="HRDC" evidence="10">
    <location>
        <begin position="441"/>
        <end position="521"/>
    </location>
</feature>
<feature type="region of interest" description="Disordered" evidence="9">
    <location>
        <begin position="620"/>
        <end position="801"/>
    </location>
</feature>
<dbReference type="PANTHER" id="PTHR12124:SF47">
    <property type="entry name" value="EXOSOME COMPONENT 10"/>
    <property type="match status" value="1"/>
</dbReference>
<dbReference type="GO" id="GO:0000176">
    <property type="term" value="C:nuclear exosome (RNase complex)"/>
    <property type="evidence" value="ECO:0007669"/>
    <property type="project" value="InterPro"/>
</dbReference>
<keyword evidence="4" id="KW-0378">Hydrolase</keyword>
<dbReference type="Gene3D" id="1.10.150.80">
    <property type="entry name" value="HRDC domain"/>
    <property type="match status" value="1"/>
</dbReference>
<dbReference type="InterPro" id="IPR045092">
    <property type="entry name" value="Rrp6-like"/>
</dbReference>
<dbReference type="SMART" id="SM00341">
    <property type="entry name" value="HRDC"/>
    <property type="match status" value="1"/>
</dbReference>
<dbReference type="Pfam" id="PF00570">
    <property type="entry name" value="HRDC"/>
    <property type="match status" value="1"/>
</dbReference>
<evidence type="ECO:0000313" key="12">
    <source>
        <dbReference type="Proteomes" id="UP000700596"/>
    </source>
</evidence>
<dbReference type="InterPro" id="IPR012337">
    <property type="entry name" value="RNaseH-like_sf"/>
</dbReference>
<sequence length="801" mass="89956">MEPFKAHYDTITAALVSTTRSATQLNTADIPFQRSLDPTVGVAIDAQNARLLHLAQRLLESAAAGSDAVGPKLPDVEAIDDNFKGIVDVIDSLREKADTSLDEYTGVVKRISPGVEQATTTPKSRFPSAPQHIIKPQLTFENVPLNNEIGAFRPLLSSKPHASIPLNESLKTFKDGNGREQYPHPYQTEIESYEYPKSMYEVTEPQSYTPFESTTATFVDTPEALAAMLSELKTAKEIAIDLEHHDNRSYIGLVSLMQISTRDKDWIIDTLKPWRRRLECLNEVFADPNIIKVLHGSYMDIVWLQRDLGLYIVGLFDTYHAARSLGYPGASLAFLLDKFVNFKAQKQYQMADWRIRPLSDELFNYARADTHFLLYVFDNMRNELIQKSDFADPDRNKVLDVLNKSRETALQRFETPIYDTELGLGPVGWYKLISRTPVQYTPQQFAVFRAVHKWRDDVARQEDESPMFIMPNHAVFSIARTLPKDKAALFNVIQHVSHIVRARSDQLVNLIQKAKDDGEDGPDLNETIKKIGDIRFPNRVQSDPVRTTSSDIVQPVASSDEGPPATTLDTQALRAPASIFWGALYSKAQLEQRRSSPKLSINLALPLPPLTAEMFADPKASANEHATPTAEKPAYIPKEERVPEDNRTDIFVVKQLGGKRKRAPVETSPEQEGLPSPTSDDGNMGESSEANEIMLEADEKTQRIRAKEAKKAAKLRKKEREQAKRDEGLEYGEEQEFDYANAPSVLNAQAAERKKEKGMKKKDRKKKDAGFNPYGQLGADAPRGLPRAQRETTGKTKTFSS</sequence>
<dbReference type="EMBL" id="JAGMWT010000001">
    <property type="protein sequence ID" value="KAH7138281.1"/>
    <property type="molecule type" value="Genomic_DNA"/>
</dbReference>
<dbReference type="PANTHER" id="PTHR12124">
    <property type="entry name" value="POLYMYOSITIS/SCLERODERMA AUTOANTIGEN-RELATED"/>
    <property type="match status" value="1"/>
</dbReference>
<keyword evidence="2" id="KW-0698">rRNA processing</keyword>
<dbReference type="AlphaFoldDB" id="A0A9P9EK41"/>
<dbReference type="InterPro" id="IPR012588">
    <property type="entry name" value="Exosome-assoc_fac_Rrp6_N"/>
</dbReference>
<feature type="compositionally biased region" description="Basic residues" evidence="9">
    <location>
        <begin position="756"/>
        <end position="767"/>
    </location>
</feature>
<organism evidence="11 12">
    <name type="scientific">Dendryphion nanum</name>
    <dbReference type="NCBI Taxonomy" id="256645"/>
    <lineage>
        <taxon>Eukaryota</taxon>
        <taxon>Fungi</taxon>
        <taxon>Dikarya</taxon>
        <taxon>Ascomycota</taxon>
        <taxon>Pezizomycotina</taxon>
        <taxon>Dothideomycetes</taxon>
        <taxon>Pleosporomycetidae</taxon>
        <taxon>Pleosporales</taxon>
        <taxon>Torulaceae</taxon>
        <taxon>Dendryphion</taxon>
    </lineage>
</organism>
<dbReference type="SUPFAM" id="SSF53098">
    <property type="entry name" value="Ribonuclease H-like"/>
    <property type="match status" value="1"/>
</dbReference>
<dbReference type="Pfam" id="PF01612">
    <property type="entry name" value="DNA_pol_A_exo1"/>
    <property type="match status" value="1"/>
</dbReference>
<dbReference type="GO" id="GO:0000175">
    <property type="term" value="F:3'-5'-RNA exonuclease activity"/>
    <property type="evidence" value="ECO:0007669"/>
    <property type="project" value="InterPro"/>
</dbReference>
<dbReference type="GO" id="GO:0000166">
    <property type="term" value="F:nucleotide binding"/>
    <property type="evidence" value="ECO:0007669"/>
    <property type="project" value="InterPro"/>
</dbReference>
<accession>A0A9P9EK41</accession>
<feature type="compositionally biased region" description="Basic and acidic residues" evidence="9">
    <location>
        <begin position="718"/>
        <end position="728"/>
    </location>
</feature>
<comment type="subcellular location">
    <subcellularLocation>
        <location evidence="1">Nucleus</location>
    </subcellularLocation>
</comment>
<evidence type="ECO:0000256" key="7">
    <source>
        <dbReference type="ARBA" id="ARBA00023242"/>
    </source>
</evidence>
<dbReference type="InterPro" id="IPR044876">
    <property type="entry name" value="HRDC_dom_sf"/>
</dbReference>
<evidence type="ECO:0000256" key="9">
    <source>
        <dbReference type="SAM" id="MobiDB-lite"/>
    </source>
</evidence>
<dbReference type="SMART" id="SM00474">
    <property type="entry name" value="35EXOc"/>
    <property type="match status" value="1"/>
</dbReference>
<evidence type="ECO:0000256" key="2">
    <source>
        <dbReference type="ARBA" id="ARBA00022552"/>
    </source>
</evidence>
<comment type="caution">
    <text evidence="11">The sequence shown here is derived from an EMBL/GenBank/DDBJ whole genome shotgun (WGS) entry which is preliminary data.</text>
</comment>
<dbReference type="SUPFAM" id="SSF47819">
    <property type="entry name" value="HRDC-like"/>
    <property type="match status" value="1"/>
</dbReference>
<protein>
    <submittedName>
        <fullName evidence="11">Ribonuclease H-like domain-containing protein</fullName>
    </submittedName>
</protein>
<evidence type="ECO:0000256" key="8">
    <source>
        <dbReference type="ARBA" id="ARBA00043957"/>
    </source>
</evidence>
<name>A0A9P9EK41_9PLEO</name>
<dbReference type="PROSITE" id="PS50967">
    <property type="entry name" value="HRDC"/>
    <property type="match status" value="1"/>
</dbReference>
<keyword evidence="6" id="KW-0269">Exonuclease</keyword>
<dbReference type="InterPro" id="IPR010997">
    <property type="entry name" value="HRDC-like_sf"/>
</dbReference>
<dbReference type="GO" id="GO:0071051">
    <property type="term" value="P:poly(A)-dependent snoRNA 3'-end processing"/>
    <property type="evidence" value="ECO:0007669"/>
    <property type="project" value="TreeGrafter"/>
</dbReference>
<keyword evidence="12" id="KW-1185">Reference proteome</keyword>
<dbReference type="Proteomes" id="UP000700596">
    <property type="component" value="Unassembled WGS sequence"/>
</dbReference>
<dbReference type="InterPro" id="IPR002121">
    <property type="entry name" value="HRDC_dom"/>
</dbReference>
<dbReference type="GO" id="GO:0071040">
    <property type="term" value="P:nuclear polyadenylation-dependent antisense transcript catabolic process"/>
    <property type="evidence" value="ECO:0007669"/>
    <property type="project" value="TreeGrafter"/>
</dbReference>
<dbReference type="Pfam" id="PF08066">
    <property type="entry name" value="PMC2NT"/>
    <property type="match status" value="1"/>
</dbReference>
<evidence type="ECO:0000256" key="6">
    <source>
        <dbReference type="ARBA" id="ARBA00022839"/>
    </source>
</evidence>
<evidence type="ECO:0000259" key="10">
    <source>
        <dbReference type="PROSITE" id="PS50967"/>
    </source>
</evidence>
<dbReference type="GO" id="GO:0003727">
    <property type="term" value="F:single-stranded RNA binding"/>
    <property type="evidence" value="ECO:0007669"/>
    <property type="project" value="TreeGrafter"/>
</dbReference>
<dbReference type="GO" id="GO:0071035">
    <property type="term" value="P:nuclear polyadenylation-dependent rRNA catabolic process"/>
    <property type="evidence" value="ECO:0007669"/>
    <property type="project" value="TreeGrafter"/>
</dbReference>
<evidence type="ECO:0000256" key="1">
    <source>
        <dbReference type="ARBA" id="ARBA00004123"/>
    </source>
</evidence>
<dbReference type="GO" id="GO:0005730">
    <property type="term" value="C:nucleolus"/>
    <property type="evidence" value="ECO:0007669"/>
    <property type="project" value="TreeGrafter"/>
</dbReference>
<dbReference type="OrthoDB" id="2250022at2759"/>
<dbReference type="GO" id="GO:0071044">
    <property type="term" value="P:histone mRNA catabolic process"/>
    <property type="evidence" value="ECO:0007669"/>
    <property type="project" value="TreeGrafter"/>
</dbReference>